<sequence>MRSGCVMALLALLLSHVYSQGLYGFAPIPSTHYPYVIEFAKFAVSEYNKKTTDKLAFERLVKGKYTSGTPIYYVLVIAAKNESLPNIPSSNYEATLTVGPIKTLDSFRKIYGLHAYPPIKI</sequence>
<dbReference type="EMBL" id="VIEB01000058">
    <property type="protein sequence ID" value="TQE09372.1"/>
    <property type="molecule type" value="Genomic_DNA"/>
</dbReference>
<evidence type="ECO:0000256" key="1">
    <source>
        <dbReference type="ARBA" id="ARBA00022690"/>
    </source>
</evidence>
<dbReference type="GO" id="GO:0004869">
    <property type="term" value="F:cysteine-type endopeptidase inhibitor activity"/>
    <property type="evidence" value="ECO:0007669"/>
    <property type="project" value="UniProtKB-KW"/>
</dbReference>
<dbReference type="InterPro" id="IPR046350">
    <property type="entry name" value="Cystatin_sf"/>
</dbReference>
<dbReference type="Gene3D" id="3.10.450.10">
    <property type="match status" value="1"/>
</dbReference>
<dbReference type="SUPFAM" id="SSF54403">
    <property type="entry name" value="Cystatin/monellin"/>
    <property type="match status" value="1"/>
</dbReference>
<dbReference type="EMBL" id="VIEB01000058">
    <property type="protein sequence ID" value="TQE09371.1"/>
    <property type="molecule type" value="Genomic_DNA"/>
</dbReference>
<evidence type="ECO:0000313" key="7">
    <source>
        <dbReference type="Proteomes" id="UP000315295"/>
    </source>
</evidence>
<feature type="signal peptide" evidence="3">
    <location>
        <begin position="1"/>
        <end position="19"/>
    </location>
</feature>
<dbReference type="Pfam" id="PF16845">
    <property type="entry name" value="SQAPI"/>
    <property type="match status" value="1"/>
</dbReference>
<dbReference type="PANTHER" id="PTHR47364">
    <property type="entry name" value="CYSTEINE PROTEINASE INHIBITOR 5"/>
    <property type="match status" value="1"/>
</dbReference>
<evidence type="ECO:0000256" key="3">
    <source>
        <dbReference type="SAM" id="SignalP"/>
    </source>
</evidence>
<reference evidence="5 7" key="1">
    <citation type="journal article" date="2019" name="G3 (Bethesda)">
        <title>Sequencing of a Wild Apple (Malus baccata) Genome Unravels the Differences Between Cultivated and Wild Apple Species Regarding Disease Resistance and Cold Tolerance.</title>
        <authorList>
            <person name="Chen X."/>
        </authorList>
    </citation>
    <scope>NUCLEOTIDE SEQUENCE [LARGE SCALE GENOMIC DNA]</scope>
    <source>
        <strain evidence="7">cv. Shandingzi</strain>
        <tissue evidence="5">Leaves</tissue>
    </source>
</reference>
<organism evidence="5 7">
    <name type="scientific">Malus baccata</name>
    <name type="common">Siberian crab apple</name>
    <name type="synonym">Pyrus baccata</name>
    <dbReference type="NCBI Taxonomy" id="106549"/>
    <lineage>
        <taxon>Eukaryota</taxon>
        <taxon>Viridiplantae</taxon>
        <taxon>Streptophyta</taxon>
        <taxon>Embryophyta</taxon>
        <taxon>Tracheophyta</taxon>
        <taxon>Spermatophyta</taxon>
        <taxon>Magnoliopsida</taxon>
        <taxon>eudicotyledons</taxon>
        <taxon>Gunneridae</taxon>
        <taxon>Pentapetalae</taxon>
        <taxon>rosids</taxon>
        <taxon>fabids</taxon>
        <taxon>Rosales</taxon>
        <taxon>Rosaceae</taxon>
        <taxon>Amygdaloideae</taxon>
        <taxon>Maleae</taxon>
        <taxon>Malus</taxon>
    </lineage>
</organism>
<evidence type="ECO:0000313" key="5">
    <source>
        <dbReference type="EMBL" id="TQE09371.1"/>
    </source>
</evidence>
<evidence type="ECO:0000259" key="4">
    <source>
        <dbReference type="Pfam" id="PF16845"/>
    </source>
</evidence>
<dbReference type="InterPro" id="IPR000010">
    <property type="entry name" value="Cystatin_dom"/>
</dbReference>
<feature type="domain" description="Cystatin" evidence="4">
    <location>
        <begin position="34"/>
        <end position="109"/>
    </location>
</feature>
<proteinExistence type="predicted"/>
<evidence type="ECO:0000256" key="2">
    <source>
        <dbReference type="ARBA" id="ARBA00022704"/>
    </source>
</evidence>
<keyword evidence="7" id="KW-1185">Reference proteome</keyword>
<dbReference type="PANTHER" id="PTHR47364:SF2">
    <property type="entry name" value="CYSTEINE PROTEINASE INHIBITOR 5"/>
    <property type="match status" value="1"/>
</dbReference>
<keyword evidence="2" id="KW-0789">Thiol protease inhibitor</keyword>
<accession>A0A540NEB4</accession>
<keyword evidence="1" id="KW-0646">Protease inhibitor</keyword>
<keyword evidence="3" id="KW-0732">Signal</keyword>
<feature type="chain" id="PRO_5033470972" description="Cystatin domain-containing protein" evidence="3">
    <location>
        <begin position="20"/>
        <end position="121"/>
    </location>
</feature>
<name>A0A540NEB4_MALBA</name>
<protein>
    <recommendedName>
        <fullName evidence="4">Cystatin domain-containing protein</fullName>
    </recommendedName>
</protein>
<dbReference type="Proteomes" id="UP000315295">
    <property type="component" value="Unassembled WGS sequence"/>
</dbReference>
<gene>
    <name evidence="5" type="ORF">C1H46_005008</name>
    <name evidence="6" type="ORF">C1H46_005009</name>
</gene>
<dbReference type="AlphaFoldDB" id="A0A540NEB4"/>
<evidence type="ECO:0000313" key="6">
    <source>
        <dbReference type="EMBL" id="TQE09372.1"/>
    </source>
</evidence>
<comment type="caution">
    <text evidence="5">The sequence shown here is derived from an EMBL/GenBank/DDBJ whole genome shotgun (WGS) entry which is preliminary data.</text>
</comment>